<feature type="non-terminal residue" evidence="1">
    <location>
        <position position="1"/>
    </location>
</feature>
<name>A0A147BEX6_IXORI</name>
<evidence type="ECO:0000313" key="1">
    <source>
        <dbReference type="EMBL" id="JAR89331.1"/>
    </source>
</evidence>
<dbReference type="EMBL" id="GEGO01006073">
    <property type="protein sequence ID" value="JAR89331.1"/>
    <property type="molecule type" value="Transcribed_RNA"/>
</dbReference>
<accession>A0A147BEX6</accession>
<sequence>VKNMGWAIFWDATAKLYQKQATNYDAETDTADRGHRKFAFHDAINTRKPAANLPVTGADIARADRGQKGRNSLQTRMLREQIPQNANAAISYFPMQYIVHAGPTHVESRSHTQIVDKNVGIRYKLACLTNCVVDAIPVGHCVTSDRNGGWAMFRNFYVTDI</sequence>
<protein>
    <submittedName>
        <fullName evidence="1">Uncharacterized protein</fullName>
    </submittedName>
</protein>
<reference evidence="1" key="1">
    <citation type="journal article" date="2018" name="PLoS Negl. Trop. Dis.">
        <title>Sialome diversity of ticks revealed by RNAseq of single tick salivary glands.</title>
        <authorList>
            <person name="Perner J."/>
            <person name="Kropackova S."/>
            <person name="Kopacek P."/>
            <person name="Ribeiro J.M."/>
        </authorList>
    </citation>
    <scope>NUCLEOTIDE SEQUENCE</scope>
    <source>
        <strain evidence="1">Siblings of single egg batch collected in Ceske Budejovice</strain>
        <tissue evidence="1">Salivary glands</tissue>
    </source>
</reference>
<dbReference type="AlphaFoldDB" id="A0A147BEX6"/>
<organism evidence="1">
    <name type="scientific">Ixodes ricinus</name>
    <name type="common">Common tick</name>
    <name type="synonym">Acarus ricinus</name>
    <dbReference type="NCBI Taxonomy" id="34613"/>
    <lineage>
        <taxon>Eukaryota</taxon>
        <taxon>Metazoa</taxon>
        <taxon>Ecdysozoa</taxon>
        <taxon>Arthropoda</taxon>
        <taxon>Chelicerata</taxon>
        <taxon>Arachnida</taxon>
        <taxon>Acari</taxon>
        <taxon>Parasitiformes</taxon>
        <taxon>Ixodida</taxon>
        <taxon>Ixodoidea</taxon>
        <taxon>Ixodidae</taxon>
        <taxon>Ixodinae</taxon>
        <taxon>Ixodes</taxon>
    </lineage>
</organism>
<proteinExistence type="predicted"/>